<comment type="caution">
    <text evidence="3">The sequence shown here is derived from an EMBL/GenBank/DDBJ whole genome shotgun (WGS) entry which is preliminary data.</text>
</comment>
<evidence type="ECO:0000259" key="2">
    <source>
        <dbReference type="PROSITE" id="PS50943"/>
    </source>
</evidence>
<accession>A0ABW1V6C4</accession>
<evidence type="ECO:0000313" key="3">
    <source>
        <dbReference type="EMBL" id="MFC6333376.1"/>
    </source>
</evidence>
<name>A0ABW1V6C4_9BACL</name>
<protein>
    <submittedName>
        <fullName evidence="3">Helix-turn-helix domain-containing protein</fullName>
    </submittedName>
</protein>
<dbReference type="Gene3D" id="1.10.260.40">
    <property type="entry name" value="lambda repressor-like DNA-binding domains"/>
    <property type="match status" value="1"/>
</dbReference>
<dbReference type="InterPro" id="IPR010982">
    <property type="entry name" value="Lambda_DNA-bd_dom_sf"/>
</dbReference>
<dbReference type="CDD" id="cd00093">
    <property type="entry name" value="HTH_XRE"/>
    <property type="match status" value="1"/>
</dbReference>
<dbReference type="EMBL" id="JBHSTE010000004">
    <property type="protein sequence ID" value="MFC6333376.1"/>
    <property type="molecule type" value="Genomic_DNA"/>
</dbReference>
<dbReference type="SUPFAM" id="SSF49367">
    <property type="entry name" value="Superoxide reductase-like"/>
    <property type="match status" value="1"/>
</dbReference>
<dbReference type="RefSeq" id="WP_379234797.1">
    <property type="nucleotide sequence ID" value="NZ_JBHSTE010000004.1"/>
</dbReference>
<keyword evidence="4" id="KW-1185">Reference proteome</keyword>
<dbReference type="PANTHER" id="PTHR46558">
    <property type="entry name" value="TRACRIPTIONAL REGULATORY PROTEIN-RELATED-RELATED"/>
    <property type="match status" value="1"/>
</dbReference>
<dbReference type="Pfam" id="PF01381">
    <property type="entry name" value="HTH_3"/>
    <property type="match status" value="1"/>
</dbReference>
<gene>
    <name evidence="3" type="ORF">ACFP56_12175</name>
</gene>
<evidence type="ECO:0000313" key="4">
    <source>
        <dbReference type="Proteomes" id="UP001596233"/>
    </source>
</evidence>
<dbReference type="PANTHER" id="PTHR46558:SF11">
    <property type="entry name" value="HTH-TYPE TRANSCRIPTIONAL REGULATOR XRE"/>
    <property type="match status" value="1"/>
</dbReference>
<dbReference type="Proteomes" id="UP001596233">
    <property type="component" value="Unassembled WGS sequence"/>
</dbReference>
<dbReference type="SUPFAM" id="SSF47413">
    <property type="entry name" value="lambda repressor-like DNA-binding domains"/>
    <property type="match status" value="1"/>
</dbReference>
<sequence length="198" mass="22379">MDCLKVGKLIHQLRKEKGMTQKQLADQMNISDKTISKWERGSGCPDVSLLGELSAILGVDIDKLLDGELNPNEQDRGNMKSIKFYGCHTCGNVMTSTGQGSLSCCGRVLEPLKAQSAAGEHEMKVERIDHEFYVTLKHEMSKKHYLSFAALVTYDRVHLIKLYPEQNAEFRLPLLNRGALYVYCTQHGLFKLDRIPSY</sequence>
<dbReference type="InterPro" id="IPR001387">
    <property type="entry name" value="Cro/C1-type_HTH"/>
</dbReference>
<keyword evidence="1" id="KW-0238">DNA-binding</keyword>
<organism evidence="3 4">
    <name type="scientific">Paenibacillus septentrionalis</name>
    <dbReference type="NCBI Taxonomy" id="429342"/>
    <lineage>
        <taxon>Bacteria</taxon>
        <taxon>Bacillati</taxon>
        <taxon>Bacillota</taxon>
        <taxon>Bacilli</taxon>
        <taxon>Bacillales</taxon>
        <taxon>Paenibacillaceae</taxon>
        <taxon>Paenibacillus</taxon>
    </lineage>
</organism>
<dbReference type="SMART" id="SM00530">
    <property type="entry name" value="HTH_XRE"/>
    <property type="match status" value="1"/>
</dbReference>
<proteinExistence type="predicted"/>
<dbReference type="PROSITE" id="PS50943">
    <property type="entry name" value="HTH_CROC1"/>
    <property type="match status" value="1"/>
</dbReference>
<reference evidence="4" key="1">
    <citation type="journal article" date="2019" name="Int. J. Syst. Evol. Microbiol.">
        <title>The Global Catalogue of Microorganisms (GCM) 10K type strain sequencing project: providing services to taxonomists for standard genome sequencing and annotation.</title>
        <authorList>
            <consortium name="The Broad Institute Genomics Platform"/>
            <consortium name="The Broad Institute Genome Sequencing Center for Infectious Disease"/>
            <person name="Wu L."/>
            <person name="Ma J."/>
        </authorList>
    </citation>
    <scope>NUCLEOTIDE SEQUENCE [LARGE SCALE GENOMIC DNA]</scope>
    <source>
        <strain evidence="4">PCU 280</strain>
    </source>
</reference>
<feature type="domain" description="HTH cro/C1-type" evidence="2">
    <location>
        <begin position="10"/>
        <end position="64"/>
    </location>
</feature>
<dbReference type="Gene3D" id="2.60.40.730">
    <property type="entry name" value="SOR catalytic domain"/>
    <property type="match status" value="1"/>
</dbReference>
<dbReference type="InterPro" id="IPR036073">
    <property type="entry name" value="Desulfoferrodoxin_Fe-bd_dom_sf"/>
</dbReference>
<evidence type="ECO:0000256" key="1">
    <source>
        <dbReference type="ARBA" id="ARBA00023125"/>
    </source>
</evidence>